<reference evidence="4" key="1">
    <citation type="journal article" date="2019" name="Int. J. Syst. Evol. Microbiol.">
        <title>The Global Catalogue of Microorganisms (GCM) 10K type strain sequencing project: providing services to taxonomists for standard genome sequencing and annotation.</title>
        <authorList>
            <consortium name="The Broad Institute Genomics Platform"/>
            <consortium name="The Broad Institute Genome Sequencing Center for Infectious Disease"/>
            <person name="Wu L."/>
            <person name="Ma J."/>
        </authorList>
    </citation>
    <scope>NUCLEOTIDE SEQUENCE [LARGE SCALE GENOMIC DNA]</scope>
    <source>
        <strain evidence="4">CGMCC 4.7330</strain>
    </source>
</reference>
<keyword evidence="4" id="KW-1185">Reference proteome</keyword>
<accession>A0ABV8DMT0</accession>
<gene>
    <name evidence="3" type="ORF">ACFO0B_02985</name>
</gene>
<proteinExistence type="predicted"/>
<dbReference type="EMBL" id="JBHSAX010000003">
    <property type="protein sequence ID" value="MFC3960951.1"/>
    <property type="molecule type" value="Genomic_DNA"/>
</dbReference>
<evidence type="ECO:0000313" key="3">
    <source>
        <dbReference type="EMBL" id="MFC3960951.1"/>
    </source>
</evidence>
<feature type="domain" description="Transposase Helix-turn-helix" evidence="2">
    <location>
        <begin position="17"/>
        <end position="56"/>
    </location>
</feature>
<sequence>MWREGADRPLRGRPRTLVFEDRVLPVACYWRTNLTMRRLSAVFGISKSAAARVIDDLGPASPGGTALIADGTPVRPVTIASPRRRRTR</sequence>
<dbReference type="RefSeq" id="WP_378610716.1">
    <property type="nucleotide sequence ID" value="NZ_JBHSAX010000003.1"/>
</dbReference>
<dbReference type="Proteomes" id="UP001595696">
    <property type="component" value="Unassembled WGS sequence"/>
</dbReference>
<dbReference type="Pfam" id="PF13613">
    <property type="entry name" value="HTH_Tnp_4"/>
    <property type="match status" value="1"/>
</dbReference>
<evidence type="ECO:0000256" key="1">
    <source>
        <dbReference type="SAM" id="MobiDB-lite"/>
    </source>
</evidence>
<evidence type="ECO:0000259" key="2">
    <source>
        <dbReference type="Pfam" id="PF13613"/>
    </source>
</evidence>
<dbReference type="InterPro" id="IPR027805">
    <property type="entry name" value="Transposase_HTH_dom"/>
</dbReference>
<comment type="caution">
    <text evidence="3">The sequence shown here is derived from an EMBL/GenBank/DDBJ whole genome shotgun (WGS) entry which is preliminary data.</text>
</comment>
<protein>
    <submittedName>
        <fullName evidence="3">Transposase family protein</fullName>
    </submittedName>
</protein>
<name>A0ABV8DMT0_9NOCA</name>
<feature type="region of interest" description="Disordered" evidence="1">
    <location>
        <begin position="64"/>
        <end position="88"/>
    </location>
</feature>
<evidence type="ECO:0000313" key="4">
    <source>
        <dbReference type="Proteomes" id="UP001595696"/>
    </source>
</evidence>
<organism evidence="3 4">
    <name type="scientific">Nocardia jiangsuensis</name>
    <dbReference type="NCBI Taxonomy" id="1691563"/>
    <lineage>
        <taxon>Bacteria</taxon>
        <taxon>Bacillati</taxon>
        <taxon>Actinomycetota</taxon>
        <taxon>Actinomycetes</taxon>
        <taxon>Mycobacteriales</taxon>
        <taxon>Nocardiaceae</taxon>
        <taxon>Nocardia</taxon>
    </lineage>
</organism>